<evidence type="ECO:0000256" key="2">
    <source>
        <dbReference type="ARBA" id="ARBA00023136"/>
    </source>
</evidence>
<evidence type="ECO:0000256" key="4">
    <source>
        <dbReference type="ARBA" id="ARBA00023288"/>
    </source>
</evidence>
<dbReference type="RefSeq" id="WP_039495203.1">
    <property type="nucleotide sequence ID" value="NZ_CBCSDF010000005.1"/>
</dbReference>
<dbReference type="Proteomes" id="UP000646877">
    <property type="component" value="Unassembled WGS sequence"/>
</dbReference>
<dbReference type="InterPro" id="IPR018660">
    <property type="entry name" value="MliC"/>
</dbReference>
<protein>
    <submittedName>
        <fullName evidence="6">Lysozyme inhibitor</fullName>
    </submittedName>
    <submittedName>
        <fullName evidence="7">MliC family protein</fullName>
    </submittedName>
</protein>
<dbReference type="AlphaFoldDB" id="A0A8I2HAV1"/>
<gene>
    <name evidence="6" type="ORF">F9Y85_12410</name>
    <name evidence="7" type="ORF">R5H13_20995</name>
</gene>
<evidence type="ECO:0000256" key="1">
    <source>
        <dbReference type="ARBA" id="ARBA00022729"/>
    </source>
</evidence>
<evidence type="ECO:0000313" key="7">
    <source>
        <dbReference type="EMBL" id="WOX31420.1"/>
    </source>
</evidence>
<organism evidence="6 8">
    <name type="scientific">Pseudoalteromonas maricaloris</name>
    <dbReference type="NCBI Taxonomy" id="184924"/>
    <lineage>
        <taxon>Bacteria</taxon>
        <taxon>Pseudomonadati</taxon>
        <taxon>Pseudomonadota</taxon>
        <taxon>Gammaproteobacteria</taxon>
        <taxon>Alteromonadales</taxon>
        <taxon>Pseudoalteromonadaceae</taxon>
        <taxon>Pseudoalteromonas</taxon>
    </lineage>
</organism>
<proteinExistence type="predicted"/>
<keyword evidence="9" id="KW-1185">Reference proteome</keyword>
<keyword evidence="3" id="KW-0564">Palmitate</keyword>
<reference evidence="7 9" key="2">
    <citation type="submission" date="2023-10" db="EMBL/GenBank/DDBJ databases">
        <title>To unveil natural product biosynthetic capacity in Pseudoalteromonas.</title>
        <authorList>
            <person name="Wang J."/>
        </authorList>
    </citation>
    <scope>NUCLEOTIDE SEQUENCE [LARGE SCALE GENOMIC DNA]</scope>
    <source>
        <strain evidence="7 9">DSM 15914</strain>
    </source>
</reference>
<dbReference type="EMBL" id="WEIA01000007">
    <property type="protein sequence ID" value="NLR22110.1"/>
    <property type="molecule type" value="Genomic_DNA"/>
</dbReference>
<evidence type="ECO:0000313" key="6">
    <source>
        <dbReference type="EMBL" id="NLR22110.1"/>
    </source>
</evidence>
<dbReference type="InterPro" id="IPR036328">
    <property type="entry name" value="MliC_sf"/>
</dbReference>
<dbReference type="EMBL" id="CP137579">
    <property type="protein sequence ID" value="WOX31420.1"/>
    <property type="molecule type" value="Genomic_DNA"/>
</dbReference>
<evidence type="ECO:0000256" key="3">
    <source>
        <dbReference type="ARBA" id="ARBA00023139"/>
    </source>
</evidence>
<feature type="domain" description="C-type lysozyme inhibitor" evidence="5">
    <location>
        <begin position="36"/>
        <end position="100"/>
    </location>
</feature>
<evidence type="ECO:0000259" key="5">
    <source>
        <dbReference type="Pfam" id="PF09864"/>
    </source>
</evidence>
<keyword evidence="1" id="KW-0732">Signal</keyword>
<evidence type="ECO:0000313" key="8">
    <source>
        <dbReference type="Proteomes" id="UP000646877"/>
    </source>
</evidence>
<reference evidence="6" key="1">
    <citation type="submission" date="2019-10" db="EMBL/GenBank/DDBJ databases">
        <authorList>
            <person name="Paulsen S."/>
        </authorList>
    </citation>
    <scope>NUCLEOTIDE SEQUENCE</scope>
    <source>
        <strain evidence="6">LMG 19692</strain>
    </source>
</reference>
<dbReference type="PROSITE" id="PS51257">
    <property type="entry name" value="PROKAR_LIPOPROTEIN"/>
    <property type="match status" value="1"/>
</dbReference>
<dbReference type="SUPFAM" id="SSF141488">
    <property type="entry name" value="YdhA-like"/>
    <property type="match status" value="1"/>
</dbReference>
<evidence type="ECO:0000313" key="9">
    <source>
        <dbReference type="Proteomes" id="UP001304419"/>
    </source>
</evidence>
<dbReference type="Proteomes" id="UP001304419">
    <property type="component" value="Chromosome 2"/>
</dbReference>
<accession>A0A8I2HAV1</accession>
<dbReference type="Pfam" id="PF09864">
    <property type="entry name" value="MliC"/>
    <property type="match status" value="1"/>
</dbReference>
<dbReference type="GeneID" id="67503952"/>
<keyword evidence="4" id="KW-0449">Lipoprotein</keyword>
<dbReference type="Gene3D" id="2.40.128.200">
    <property type="match status" value="1"/>
</dbReference>
<sequence length="122" mass="13806">MKSQIAFAVLISAVLSACGEDISNRKIELSETLSRYQCDNDSVIKVDYNDSDKATVHFNEQVVRMKIARSASGAKYQGDGFVWWTKNDEGMLLRQEEDKNNRIIARCEMRPNEALTVKAQSN</sequence>
<name>A0A8I2HAV1_9GAMM</name>
<keyword evidence="2" id="KW-0472">Membrane</keyword>